<keyword evidence="8 10" id="KW-0472">Membrane</keyword>
<gene>
    <name evidence="13" type="ORF">LPB140_11045</name>
</gene>
<dbReference type="SUPFAM" id="SSF56925">
    <property type="entry name" value="OMPA-like"/>
    <property type="match status" value="1"/>
</dbReference>
<dbReference type="OrthoDB" id="189250at2"/>
<dbReference type="GO" id="GO:0006811">
    <property type="term" value="P:monoatomic ion transport"/>
    <property type="evidence" value="ECO:0007669"/>
    <property type="project" value="UniProtKB-KW"/>
</dbReference>
<dbReference type="InterPro" id="IPR050330">
    <property type="entry name" value="Bact_OuterMem_StrucFunc"/>
</dbReference>
<keyword evidence="13" id="KW-0282">Flagellum</keyword>
<evidence type="ECO:0000313" key="13">
    <source>
        <dbReference type="EMBL" id="APG63232.1"/>
    </source>
</evidence>
<dbReference type="PRINTS" id="PR01021">
    <property type="entry name" value="OMPADOMAIN"/>
</dbReference>
<dbReference type="CDD" id="cd07185">
    <property type="entry name" value="OmpA_C-like"/>
    <property type="match status" value="1"/>
</dbReference>
<evidence type="ECO:0000256" key="3">
    <source>
        <dbReference type="ARBA" id="ARBA00022452"/>
    </source>
</evidence>
<dbReference type="RefSeq" id="WP_072559884.1">
    <property type="nucleotide sequence ID" value="NZ_CP018154.1"/>
</dbReference>
<keyword evidence="13" id="KW-0969">Cilium</keyword>
<feature type="signal peptide" evidence="11">
    <location>
        <begin position="1"/>
        <end position="21"/>
    </location>
</feature>
<keyword evidence="13" id="KW-0966">Cell projection</keyword>
<dbReference type="PANTHER" id="PTHR30329">
    <property type="entry name" value="STATOR ELEMENT OF FLAGELLAR MOTOR COMPLEX"/>
    <property type="match status" value="1"/>
</dbReference>
<evidence type="ECO:0000256" key="2">
    <source>
        <dbReference type="ARBA" id="ARBA00022448"/>
    </source>
</evidence>
<evidence type="ECO:0000256" key="7">
    <source>
        <dbReference type="ARBA" id="ARBA00023114"/>
    </source>
</evidence>
<organism evidence="13 14">
    <name type="scientific">Sphingorhabdus lutea</name>
    <dbReference type="NCBI Taxonomy" id="1913578"/>
    <lineage>
        <taxon>Bacteria</taxon>
        <taxon>Pseudomonadati</taxon>
        <taxon>Pseudomonadota</taxon>
        <taxon>Alphaproteobacteria</taxon>
        <taxon>Sphingomonadales</taxon>
        <taxon>Sphingomonadaceae</taxon>
        <taxon>Sphingorhabdus</taxon>
    </lineage>
</organism>
<keyword evidence="7" id="KW-0626">Porin</keyword>
<keyword evidence="6" id="KW-0406">Ion transport</keyword>
<dbReference type="STRING" id="1913578.LPB140_11045"/>
<dbReference type="GO" id="GO:0046930">
    <property type="term" value="C:pore complex"/>
    <property type="evidence" value="ECO:0007669"/>
    <property type="project" value="UniProtKB-KW"/>
</dbReference>
<keyword evidence="5 11" id="KW-0732">Signal</keyword>
<dbReference type="Pfam" id="PF00691">
    <property type="entry name" value="OmpA"/>
    <property type="match status" value="1"/>
</dbReference>
<dbReference type="KEGG" id="sphl:LPB140_11045"/>
<evidence type="ECO:0000256" key="5">
    <source>
        <dbReference type="ARBA" id="ARBA00022729"/>
    </source>
</evidence>
<sequence>MRKFAIGLALASTAIASPALARDGQWYVGVDGGAMLLEDLQLDIANVGTPATLDTDTGYDFGGVVGYDFGGFRLESEVSYRKADITQSRSNDRAFPVTNSGSTVGTALTSNIASTGDASALSFMVNGMLDFGDDDGIQGFVGGGVGVARVDIENVITSTPWLNDSDTGFAWQVLAGVRAPLSDSWDVGLKYRFFNAPGVDLVDRLGRDVSTRFRSHSLMGSLVYNFGGEEPAPPPVVVPVAAPPAPPPPPPPPPPVAQKPVCNVGPYVVYFDWDQSNLTPAGADTLNNAVSQYANCGSAKVMLAGHADTSGAPTYNVGLSQRRNATVRGYLESKGVSAGAISTQAFGETRPALNSGDGVREVKNRRVEVTYGPGSGM</sequence>
<dbReference type="PROSITE" id="PS51123">
    <property type="entry name" value="OMPA_2"/>
    <property type="match status" value="1"/>
</dbReference>
<dbReference type="Gene3D" id="3.30.1330.60">
    <property type="entry name" value="OmpA-like domain"/>
    <property type="match status" value="1"/>
</dbReference>
<dbReference type="AlphaFoldDB" id="A0A1L3JDN4"/>
<dbReference type="SUPFAM" id="SSF103088">
    <property type="entry name" value="OmpA-like"/>
    <property type="match status" value="1"/>
</dbReference>
<dbReference type="Pfam" id="PF13505">
    <property type="entry name" value="OMP_b-brl"/>
    <property type="match status" value="1"/>
</dbReference>
<dbReference type="PANTHER" id="PTHR30329:SF21">
    <property type="entry name" value="LIPOPROTEIN YIAD-RELATED"/>
    <property type="match status" value="1"/>
</dbReference>
<evidence type="ECO:0000256" key="8">
    <source>
        <dbReference type="ARBA" id="ARBA00023136"/>
    </source>
</evidence>
<dbReference type="InterPro" id="IPR006665">
    <property type="entry name" value="OmpA-like"/>
</dbReference>
<dbReference type="GO" id="GO:0015288">
    <property type="term" value="F:porin activity"/>
    <property type="evidence" value="ECO:0007669"/>
    <property type="project" value="UniProtKB-KW"/>
</dbReference>
<feature type="domain" description="OmpA-like" evidence="12">
    <location>
        <begin position="258"/>
        <end position="375"/>
    </location>
</feature>
<name>A0A1L3JDN4_9SPHN</name>
<keyword evidence="9" id="KW-0998">Cell outer membrane</keyword>
<proteinExistence type="predicted"/>
<reference evidence="13 14" key="1">
    <citation type="submission" date="2016-11" db="EMBL/GenBank/DDBJ databases">
        <title>Sphingorhabdus sp. LPB0140, isolated from marine environment.</title>
        <authorList>
            <person name="Kim E."/>
            <person name="Yi H."/>
        </authorList>
    </citation>
    <scope>NUCLEOTIDE SEQUENCE [LARGE SCALE GENOMIC DNA]</scope>
    <source>
        <strain evidence="13 14">LPB0140</strain>
    </source>
</reference>
<comment type="subcellular location">
    <subcellularLocation>
        <location evidence="1">Cell outer membrane</location>
        <topology evidence="1">Multi-pass membrane protein</topology>
    </subcellularLocation>
</comment>
<dbReference type="InterPro" id="IPR036737">
    <property type="entry name" value="OmpA-like_sf"/>
</dbReference>
<evidence type="ECO:0000256" key="6">
    <source>
        <dbReference type="ARBA" id="ARBA00023065"/>
    </source>
</evidence>
<dbReference type="InterPro" id="IPR006664">
    <property type="entry name" value="OMP_bac"/>
</dbReference>
<dbReference type="InterPro" id="IPR027385">
    <property type="entry name" value="Beta-barrel_OMP"/>
</dbReference>
<dbReference type="GO" id="GO:0009279">
    <property type="term" value="C:cell outer membrane"/>
    <property type="evidence" value="ECO:0007669"/>
    <property type="project" value="UniProtKB-SubCell"/>
</dbReference>
<accession>A0A1L3JDN4</accession>
<evidence type="ECO:0000259" key="12">
    <source>
        <dbReference type="PROSITE" id="PS51123"/>
    </source>
</evidence>
<evidence type="ECO:0000256" key="1">
    <source>
        <dbReference type="ARBA" id="ARBA00004571"/>
    </source>
</evidence>
<dbReference type="Gene3D" id="2.40.160.20">
    <property type="match status" value="1"/>
</dbReference>
<evidence type="ECO:0000256" key="10">
    <source>
        <dbReference type="PROSITE-ProRule" id="PRU00473"/>
    </source>
</evidence>
<evidence type="ECO:0000256" key="4">
    <source>
        <dbReference type="ARBA" id="ARBA00022692"/>
    </source>
</evidence>
<keyword evidence="2" id="KW-0813">Transport</keyword>
<keyword evidence="4" id="KW-0812">Transmembrane</keyword>
<evidence type="ECO:0000313" key="14">
    <source>
        <dbReference type="Proteomes" id="UP000242561"/>
    </source>
</evidence>
<dbReference type="EMBL" id="CP018154">
    <property type="protein sequence ID" value="APG63232.1"/>
    <property type="molecule type" value="Genomic_DNA"/>
</dbReference>
<evidence type="ECO:0000256" key="9">
    <source>
        <dbReference type="ARBA" id="ARBA00023237"/>
    </source>
</evidence>
<dbReference type="Proteomes" id="UP000242561">
    <property type="component" value="Chromosome"/>
</dbReference>
<dbReference type="InterPro" id="IPR011250">
    <property type="entry name" value="OMP/PagP_B-barrel"/>
</dbReference>
<protein>
    <submittedName>
        <fullName evidence="13">Flagellar motor protein MotB</fullName>
    </submittedName>
</protein>
<keyword evidence="3" id="KW-1134">Transmembrane beta strand</keyword>
<evidence type="ECO:0000256" key="11">
    <source>
        <dbReference type="SAM" id="SignalP"/>
    </source>
</evidence>
<keyword evidence="14" id="KW-1185">Reference proteome</keyword>
<feature type="chain" id="PRO_5013222005" evidence="11">
    <location>
        <begin position="22"/>
        <end position="377"/>
    </location>
</feature>